<evidence type="ECO:0000313" key="1">
    <source>
        <dbReference type="EMBL" id="CAF9938162.1"/>
    </source>
</evidence>
<gene>
    <name evidence="1" type="ORF">ALECFALPRED_007562</name>
</gene>
<protein>
    <submittedName>
        <fullName evidence="1">Uncharacterized protein</fullName>
    </submittedName>
</protein>
<dbReference type="SUPFAM" id="SSF55347">
    <property type="entry name" value="Glyceraldehyde-3-phosphate dehydrogenase-like, C-terminal domain"/>
    <property type="match status" value="1"/>
</dbReference>
<accession>A0A8H3GBD4</accession>
<dbReference type="Gene3D" id="3.30.360.10">
    <property type="entry name" value="Dihydrodipicolinate Reductase, domain 2"/>
    <property type="match status" value="1"/>
</dbReference>
<dbReference type="EMBL" id="CAJPDR010000502">
    <property type="protein sequence ID" value="CAF9938162.1"/>
    <property type="molecule type" value="Genomic_DNA"/>
</dbReference>
<comment type="caution">
    <text evidence="1">The sequence shown here is derived from an EMBL/GenBank/DDBJ whole genome shotgun (WGS) entry which is preliminary data.</text>
</comment>
<name>A0A8H3GBD4_9LECA</name>
<evidence type="ECO:0000313" key="2">
    <source>
        <dbReference type="Proteomes" id="UP000664203"/>
    </source>
</evidence>
<dbReference type="AlphaFoldDB" id="A0A8H3GBD4"/>
<keyword evidence="2" id="KW-1185">Reference proteome</keyword>
<organism evidence="1 2">
    <name type="scientific">Alectoria fallacina</name>
    <dbReference type="NCBI Taxonomy" id="1903189"/>
    <lineage>
        <taxon>Eukaryota</taxon>
        <taxon>Fungi</taxon>
        <taxon>Dikarya</taxon>
        <taxon>Ascomycota</taxon>
        <taxon>Pezizomycotina</taxon>
        <taxon>Lecanoromycetes</taxon>
        <taxon>OSLEUM clade</taxon>
        <taxon>Lecanoromycetidae</taxon>
        <taxon>Lecanorales</taxon>
        <taxon>Lecanorineae</taxon>
        <taxon>Parmeliaceae</taxon>
        <taxon>Alectoria</taxon>
    </lineage>
</organism>
<proteinExistence type="predicted"/>
<reference evidence="1" key="1">
    <citation type="submission" date="2021-03" db="EMBL/GenBank/DDBJ databases">
        <authorList>
            <person name="Tagirdzhanova G."/>
        </authorList>
    </citation>
    <scope>NUCLEOTIDE SEQUENCE</scope>
</reference>
<dbReference type="Proteomes" id="UP000664203">
    <property type="component" value="Unassembled WGS sequence"/>
</dbReference>
<sequence length="156" mass="17074">MVKGGKYFVTAGLQFLLPKNTITRLSAFSAQLRKHLAPVDTIDATMTIKFGATGTFSVSFGTSFTGYEFSIACEGGTVNLSVFKSTVTTIFRGKEEKVKAADEKTGLPPEVRKWGEALAAMKRNEKQILEEALVDLELLENMLKSNGEPLNCVFQI</sequence>
<dbReference type="OrthoDB" id="64915at2759"/>
<dbReference type="Gene3D" id="3.40.50.720">
    <property type="entry name" value="NAD(P)-binding Rossmann-like Domain"/>
    <property type="match status" value="1"/>
</dbReference>